<evidence type="ECO:0000313" key="2">
    <source>
        <dbReference type="Proteomes" id="UP001244011"/>
    </source>
</evidence>
<dbReference type="Proteomes" id="UP001244011">
    <property type="component" value="Unassembled WGS sequence"/>
</dbReference>
<dbReference type="GeneID" id="85312403"/>
<comment type="caution">
    <text evidence="1">The sequence shown here is derived from an EMBL/GenBank/DDBJ whole genome shotgun (WGS) entry which is preliminary data.</text>
</comment>
<dbReference type="RefSeq" id="XP_060278719.1">
    <property type="nucleotide sequence ID" value="XM_060429216.1"/>
</dbReference>
<dbReference type="AlphaFoldDB" id="A0AAJ0FBI2"/>
<sequence>MKHPNSPEGRVYRLKERQKWSQDAKDSVHVPRIILSHKVIVVGKSENKRGWWEIATITTTVNEHVSPDLYVPIAPTRKDRKTGMQLRLCDDSLGVAGLPYRSFLRIDAVHEVPLEVLEGELSWGRQLELKAQSYRNLLSFMRRKGFKK</sequence>
<evidence type="ECO:0000313" key="1">
    <source>
        <dbReference type="EMBL" id="KAK1762506.1"/>
    </source>
</evidence>
<gene>
    <name evidence="1" type="ORF">QBC33DRAFT_551722</name>
</gene>
<reference evidence="1" key="1">
    <citation type="submission" date="2023-06" db="EMBL/GenBank/DDBJ databases">
        <title>Genome-scale phylogeny and comparative genomics of the fungal order Sordariales.</title>
        <authorList>
            <consortium name="Lawrence Berkeley National Laboratory"/>
            <person name="Hensen N."/>
            <person name="Bonometti L."/>
            <person name="Westerberg I."/>
            <person name="Brannstrom I.O."/>
            <person name="Guillou S."/>
            <person name="Cros-Aarteil S."/>
            <person name="Calhoun S."/>
            <person name="Haridas S."/>
            <person name="Kuo A."/>
            <person name="Mondo S."/>
            <person name="Pangilinan J."/>
            <person name="Riley R."/>
            <person name="Labutti K."/>
            <person name="Andreopoulos B."/>
            <person name="Lipzen A."/>
            <person name="Chen C."/>
            <person name="Yanf M."/>
            <person name="Daum C."/>
            <person name="Ng V."/>
            <person name="Clum A."/>
            <person name="Steindorff A."/>
            <person name="Ohm R."/>
            <person name="Martin F."/>
            <person name="Silar P."/>
            <person name="Natvig D."/>
            <person name="Lalanne C."/>
            <person name="Gautier V."/>
            <person name="Ament-Velasquez S.L."/>
            <person name="Kruys A."/>
            <person name="Hutchinson M.I."/>
            <person name="Powell A.J."/>
            <person name="Barry K."/>
            <person name="Miller A.N."/>
            <person name="Grigoriev I.V."/>
            <person name="Debuchy R."/>
            <person name="Gladieux P."/>
            <person name="Thoren M.H."/>
            <person name="Johannesson H."/>
        </authorList>
    </citation>
    <scope>NUCLEOTIDE SEQUENCE</scope>
    <source>
        <strain evidence="1">8032-3</strain>
    </source>
</reference>
<proteinExistence type="predicted"/>
<dbReference type="EMBL" id="MU839036">
    <property type="protein sequence ID" value="KAK1762506.1"/>
    <property type="molecule type" value="Genomic_DNA"/>
</dbReference>
<keyword evidence="2" id="KW-1185">Reference proteome</keyword>
<protein>
    <submittedName>
        <fullName evidence="1">Uncharacterized protein</fullName>
    </submittedName>
</protein>
<accession>A0AAJ0FBI2</accession>
<name>A0AAJ0FBI2_9PEZI</name>
<organism evidence="1 2">
    <name type="scientific">Phialemonium atrogriseum</name>
    <dbReference type="NCBI Taxonomy" id="1093897"/>
    <lineage>
        <taxon>Eukaryota</taxon>
        <taxon>Fungi</taxon>
        <taxon>Dikarya</taxon>
        <taxon>Ascomycota</taxon>
        <taxon>Pezizomycotina</taxon>
        <taxon>Sordariomycetes</taxon>
        <taxon>Sordariomycetidae</taxon>
        <taxon>Cephalothecales</taxon>
        <taxon>Cephalothecaceae</taxon>
        <taxon>Phialemonium</taxon>
    </lineage>
</organism>